<feature type="non-terminal residue" evidence="1">
    <location>
        <position position="49"/>
    </location>
</feature>
<dbReference type="AlphaFoldDB" id="A0A0F8X6S0"/>
<sequence length="49" mass="5441">MSSIETLSFSSGYEWDTFSWDDLSLSQSDLADLQVSFKKTSSGSEIVDI</sequence>
<proteinExistence type="predicted"/>
<reference evidence="1" key="1">
    <citation type="journal article" date="2015" name="Nature">
        <title>Complex archaea that bridge the gap between prokaryotes and eukaryotes.</title>
        <authorList>
            <person name="Spang A."/>
            <person name="Saw J.H."/>
            <person name="Jorgensen S.L."/>
            <person name="Zaremba-Niedzwiedzka K."/>
            <person name="Martijn J."/>
            <person name="Lind A.E."/>
            <person name="van Eijk R."/>
            <person name="Schleper C."/>
            <person name="Guy L."/>
            <person name="Ettema T.J."/>
        </authorList>
    </citation>
    <scope>NUCLEOTIDE SEQUENCE</scope>
</reference>
<accession>A0A0F8X6S0</accession>
<dbReference type="EMBL" id="LAZR01060846">
    <property type="protein sequence ID" value="KKK64822.1"/>
    <property type="molecule type" value="Genomic_DNA"/>
</dbReference>
<organism evidence="1">
    <name type="scientific">marine sediment metagenome</name>
    <dbReference type="NCBI Taxonomy" id="412755"/>
    <lineage>
        <taxon>unclassified sequences</taxon>
        <taxon>metagenomes</taxon>
        <taxon>ecological metagenomes</taxon>
    </lineage>
</organism>
<evidence type="ECO:0000313" key="1">
    <source>
        <dbReference type="EMBL" id="KKK64822.1"/>
    </source>
</evidence>
<protein>
    <submittedName>
        <fullName evidence="1">Uncharacterized protein</fullName>
    </submittedName>
</protein>
<comment type="caution">
    <text evidence="1">The sequence shown here is derived from an EMBL/GenBank/DDBJ whole genome shotgun (WGS) entry which is preliminary data.</text>
</comment>
<gene>
    <name evidence="1" type="ORF">LCGC14_2980320</name>
</gene>
<name>A0A0F8X6S0_9ZZZZ</name>